<evidence type="ECO:0000259" key="2">
    <source>
        <dbReference type="Pfam" id="PF07859"/>
    </source>
</evidence>
<dbReference type="InterPro" id="IPR050300">
    <property type="entry name" value="GDXG_lipolytic_enzyme"/>
</dbReference>
<gene>
    <name evidence="3" type="ORF">LENED_011621</name>
</gene>
<dbReference type="GO" id="GO:0016787">
    <property type="term" value="F:hydrolase activity"/>
    <property type="evidence" value="ECO:0007669"/>
    <property type="project" value="UniProtKB-KW"/>
</dbReference>
<dbReference type="SUPFAM" id="SSF53474">
    <property type="entry name" value="alpha/beta-Hydrolases"/>
    <property type="match status" value="1"/>
</dbReference>
<dbReference type="EMBL" id="BDGU01001087">
    <property type="protein sequence ID" value="GAW09466.1"/>
    <property type="molecule type" value="Genomic_DNA"/>
</dbReference>
<keyword evidence="4" id="KW-1185">Reference proteome</keyword>
<name>A0A1Q3EQI4_LENED</name>
<accession>A0A1Q3EQI4</accession>
<reference evidence="3 4" key="1">
    <citation type="submission" date="2016-08" db="EMBL/GenBank/DDBJ databases">
        <authorList>
            <consortium name="Lentinula edodes genome sequencing consortium"/>
            <person name="Sakamoto Y."/>
            <person name="Nakade K."/>
            <person name="Sato S."/>
            <person name="Yoshida Y."/>
            <person name="Miyazaki K."/>
            <person name="Natsume S."/>
            <person name="Konno N."/>
        </authorList>
    </citation>
    <scope>NUCLEOTIDE SEQUENCE [LARGE SCALE GENOMIC DNA]</scope>
    <source>
        <strain evidence="3 4">NBRC 111202</strain>
    </source>
</reference>
<organism evidence="3 4">
    <name type="scientific">Lentinula edodes</name>
    <name type="common">Shiitake mushroom</name>
    <name type="synonym">Lentinus edodes</name>
    <dbReference type="NCBI Taxonomy" id="5353"/>
    <lineage>
        <taxon>Eukaryota</taxon>
        <taxon>Fungi</taxon>
        <taxon>Dikarya</taxon>
        <taxon>Basidiomycota</taxon>
        <taxon>Agaricomycotina</taxon>
        <taxon>Agaricomycetes</taxon>
        <taxon>Agaricomycetidae</taxon>
        <taxon>Agaricales</taxon>
        <taxon>Marasmiineae</taxon>
        <taxon>Omphalotaceae</taxon>
        <taxon>Lentinula</taxon>
    </lineage>
</organism>
<evidence type="ECO:0000313" key="4">
    <source>
        <dbReference type="Proteomes" id="UP000188533"/>
    </source>
</evidence>
<evidence type="ECO:0000256" key="1">
    <source>
        <dbReference type="ARBA" id="ARBA00022801"/>
    </source>
</evidence>
<feature type="domain" description="Alpha/beta hydrolase fold-3" evidence="2">
    <location>
        <begin position="129"/>
        <end position="389"/>
    </location>
</feature>
<dbReference type="InterPro" id="IPR029058">
    <property type="entry name" value="AB_hydrolase_fold"/>
</dbReference>
<evidence type="ECO:0000313" key="3">
    <source>
        <dbReference type="EMBL" id="GAW09466.1"/>
    </source>
</evidence>
<protein>
    <submittedName>
        <fullName evidence="3">Meiotically up-regulated gene 180 protein</fullName>
    </submittedName>
</protein>
<dbReference type="STRING" id="5353.A0A1Q3EQI4"/>
<dbReference type="Proteomes" id="UP000188533">
    <property type="component" value="Unassembled WGS sequence"/>
</dbReference>
<dbReference type="AlphaFoldDB" id="A0A1Q3EQI4"/>
<reference evidence="3 4" key="2">
    <citation type="submission" date="2017-02" db="EMBL/GenBank/DDBJ databases">
        <title>A genome survey and senescence transcriptome analysis in Lentinula edodes.</title>
        <authorList>
            <person name="Sakamoto Y."/>
            <person name="Nakade K."/>
            <person name="Sato S."/>
            <person name="Yoshida Y."/>
            <person name="Miyazaki K."/>
            <person name="Natsume S."/>
            <person name="Konno N."/>
        </authorList>
    </citation>
    <scope>NUCLEOTIDE SEQUENCE [LARGE SCALE GENOMIC DNA]</scope>
    <source>
        <strain evidence="3 4">NBRC 111202</strain>
    </source>
</reference>
<sequence>MKKTVEGPPSCPSPLPTNSKTQYALLTRSQYLWMKLKFLFLPFIITTELLISPFVARSKNKALKRVIGDAPFRFLIQNFSQAELQHLFGTDVGVYSTWARKANLPIVIDELDDGSKLMWIGPKRSEKVILYCHGGGYHLPVQAYAISFWRYIQVQLEKRGVEVGIAIVVYSLIPTSHFPTPLWQTTRALEHLFSVENVKPSNLVLVGDSAGGNLVAQVLSSILHPPHYDVNVNVGTTTTHISKSKAPREPPHLNTADTADIHIRIRGAYMMSPWVGLTGVYPLGTTEFLPSFTENNNLDILTQEFLIFWGTNVLNGAPHGSLDIDTIPYLDPLHAPDDWYQGLQSVVERVLVSTGSKECLRDADRVFFEQRIKPYHGQAEFWEHEGGVHIDPYLDFQVGDEPLRGALTPRILEWVWECFSGGR</sequence>
<dbReference type="Pfam" id="PF07859">
    <property type="entry name" value="Abhydrolase_3"/>
    <property type="match status" value="1"/>
</dbReference>
<proteinExistence type="predicted"/>
<dbReference type="InterPro" id="IPR013094">
    <property type="entry name" value="AB_hydrolase_3"/>
</dbReference>
<dbReference type="Gene3D" id="3.40.50.1820">
    <property type="entry name" value="alpha/beta hydrolase"/>
    <property type="match status" value="1"/>
</dbReference>
<keyword evidence="1" id="KW-0378">Hydrolase</keyword>
<comment type="caution">
    <text evidence="3">The sequence shown here is derived from an EMBL/GenBank/DDBJ whole genome shotgun (WGS) entry which is preliminary data.</text>
</comment>
<dbReference type="PANTHER" id="PTHR48081">
    <property type="entry name" value="AB HYDROLASE SUPERFAMILY PROTEIN C4A8.06C"/>
    <property type="match status" value="1"/>
</dbReference>
<dbReference type="PANTHER" id="PTHR48081:SF31">
    <property type="entry name" value="STERYL ACETYL HYDROLASE MUG81-RELATED"/>
    <property type="match status" value="1"/>
</dbReference>